<organism evidence="7 8">
    <name type="scientific">Marasmius tenuissimus</name>
    <dbReference type="NCBI Taxonomy" id="585030"/>
    <lineage>
        <taxon>Eukaryota</taxon>
        <taxon>Fungi</taxon>
        <taxon>Dikarya</taxon>
        <taxon>Basidiomycota</taxon>
        <taxon>Agaricomycotina</taxon>
        <taxon>Agaricomycetes</taxon>
        <taxon>Agaricomycetidae</taxon>
        <taxon>Agaricales</taxon>
        <taxon>Marasmiineae</taxon>
        <taxon>Marasmiaceae</taxon>
        <taxon>Marasmius</taxon>
    </lineage>
</organism>
<protein>
    <submittedName>
        <fullName evidence="7">Uncharacterized protein</fullName>
    </submittedName>
</protein>
<comment type="similarity">
    <text evidence="2">Belongs to the cytochrome P450 family.</text>
</comment>
<evidence type="ECO:0000256" key="1">
    <source>
        <dbReference type="ARBA" id="ARBA00001971"/>
    </source>
</evidence>
<evidence type="ECO:0000256" key="3">
    <source>
        <dbReference type="ARBA" id="ARBA00022723"/>
    </source>
</evidence>
<evidence type="ECO:0000256" key="4">
    <source>
        <dbReference type="ARBA" id="ARBA00023002"/>
    </source>
</evidence>
<keyword evidence="6" id="KW-0503">Monooxygenase</keyword>
<dbReference type="PANTHER" id="PTHR46206:SF2">
    <property type="entry name" value="CYTOCHROME P450 MONOOXYGENASE AUSG-RELATED"/>
    <property type="match status" value="1"/>
</dbReference>
<dbReference type="InterPro" id="IPR036396">
    <property type="entry name" value="Cyt_P450_sf"/>
</dbReference>
<dbReference type="EMBL" id="JBBXMP010000505">
    <property type="protein sequence ID" value="KAL0057527.1"/>
    <property type="molecule type" value="Genomic_DNA"/>
</dbReference>
<dbReference type="Gene3D" id="1.10.630.10">
    <property type="entry name" value="Cytochrome P450"/>
    <property type="match status" value="1"/>
</dbReference>
<comment type="cofactor">
    <cofactor evidence="1">
        <name>heme</name>
        <dbReference type="ChEBI" id="CHEBI:30413"/>
    </cofactor>
</comment>
<reference evidence="7 8" key="1">
    <citation type="submission" date="2024-05" db="EMBL/GenBank/DDBJ databases">
        <title>A draft genome resource for the thread blight pathogen Marasmius tenuissimus strain MS-2.</title>
        <authorList>
            <person name="Yulfo-Soto G.E."/>
            <person name="Baruah I.K."/>
            <person name="Amoako-Attah I."/>
            <person name="Bukari Y."/>
            <person name="Meinhardt L.W."/>
            <person name="Bailey B.A."/>
            <person name="Cohen S.P."/>
        </authorList>
    </citation>
    <scope>NUCLEOTIDE SEQUENCE [LARGE SCALE GENOMIC DNA]</scope>
    <source>
        <strain evidence="7 8">MS-2</strain>
    </source>
</reference>
<keyword evidence="4" id="KW-0560">Oxidoreductase</keyword>
<comment type="caution">
    <text evidence="7">The sequence shown here is derived from an EMBL/GenBank/DDBJ whole genome shotgun (WGS) entry which is preliminary data.</text>
</comment>
<evidence type="ECO:0000313" key="8">
    <source>
        <dbReference type="Proteomes" id="UP001437256"/>
    </source>
</evidence>
<proteinExistence type="inferred from homology"/>
<sequence>MNGADYTDALNKALFLKYVAKRRMSWYQFVDGTIGSGSSFELGCLDYFYDRLPVTMIAISASVLHFDEDQYSNPFEFDGFRSYKQREEEGESIKHQMVTPQTNYVALGVGKHAWWVPTRAL</sequence>
<accession>A0ABR2Z773</accession>
<dbReference type="PANTHER" id="PTHR46206">
    <property type="entry name" value="CYTOCHROME P450"/>
    <property type="match status" value="1"/>
</dbReference>
<evidence type="ECO:0000256" key="6">
    <source>
        <dbReference type="ARBA" id="ARBA00023033"/>
    </source>
</evidence>
<evidence type="ECO:0000313" key="7">
    <source>
        <dbReference type="EMBL" id="KAL0057527.1"/>
    </source>
</evidence>
<evidence type="ECO:0000256" key="2">
    <source>
        <dbReference type="ARBA" id="ARBA00010617"/>
    </source>
</evidence>
<dbReference type="SUPFAM" id="SSF48264">
    <property type="entry name" value="Cytochrome P450"/>
    <property type="match status" value="1"/>
</dbReference>
<gene>
    <name evidence="7" type="ORF">AAF712_015830</name>
</gene>
<keyword evidence="3" id="KW-0479">Metal-binding</keyword>
<dbReference type="Proteomes" id="UP001437256">
    <property type="component" value="Unassembled WGS sequence"/>
</dbReference>
<evidence type="ECO:0000256" key="5">
    <source>
        <dbReference type="ARBA" id="ARBA00023004"/>
    </source>
</evidence>
<keyword evidence="5" id="KW-0408">Iron</keyword>
<name>A0ABR2Z773_9AGAR</name>
<keyword evidence="8" id="KW-1185">Reference proteome</keyword>